<evidence type="ECO:0008006" key="3">
    <source>
        <dbReference type="Google" id="ProtNLM"/>
    </source>
</evidence>
<dbReference type="SUPFAM" id="SSF53795">
    <property type="entry name" value="PEP carboxykinase-like"/>
    <property type="match status" value="1"/>
</dbReference>
<proteinExistence type="predicted"/>
<evidence type="ECO:0000313" key="2">
    <source>
        <dbReference type="Proteomes" id="UP000321424"/>
    </source>
</evidence>
<dbReference type="EMBL" id="BJXA01000116">
    <property type="protein sequence ID" value="GEM43823.1"/>
    <property type="molecule type" value="Genomic_DNA"/>
</dbReference>
<dbReference type="OrthoDB" id="4544211at2"/>
<comment type="caution">
    <text evidence="1">The sequence shown here is derived from an EMBL/GenBank/DDBJ whole genome shotgun (WGS) entry which is preliminary data.</text>
</comment>
<name>A0A511MTA9_9NOCA</name>
<dbReference type="RefSeq" id="WP_147143104.1">
    <property type="nucleotide sequence ID" value="NZ_BJXA01000116.1"/>
</dbReference>
<reference evidence="1 2" key="1">
    <citation type="submission" date="2019-07" db="EMBL/GenBank/DDBJ databases">
        <title>Whole genome shotgun sequence of Nocardia ninae NBRC 108245.</title>
        <authorList>
            <person name="Hosoyama A."/>
            <person name="Uohara A."/>
            <person name="Ohji S."/>
            <person name="Ichikawa N."/>
        </authorList>
    </citation>
    <scope>NUCLEOTIDE SEQUENCE [LARGE SCALE GENOMIC DNA]</scope>
    <source>
        <strain evidence="1 2">NBRC 108245</strain>
    </source>
</reference>
<organism evidence="1 2">
    <name type="scientific">Nocardia ninae NBRC 108245</name>
    <dbReference type="NCBI Taxonomy" id="1210091"/>
    <lineage>
        <taxon>Bacteria</taxon>
        <taxon>Bacillati</taxon>
        <taxon>Actinomycetota</taxon>
        <taxon>Actinomycetes</taxon>
        <taxon>Mycobacteriales</taxon>
        <taxon>Nocardiaceae</taxon>
        <taxon>Nocardia</taxon>
    </lineage>
</organism>
<accession>A0A511MTA9</accession>
<dbReference type="Proteomes" id="UP000321424">
    <property type="component" value="Unassembled WGS sequence"/>
</dbReference>
<keyword evidence="2" id="KW-1185">Reference proteome</keyword>
<dbReference type="AlphaFoldDB" id="A0A511MTA9"/>
<gene>
    <name evidence="1" type="ORF">NN4_83420</name>
</gene>
<protein>
    <recommendedName>
        <fullName evidence="3">HPr kinase</fullName>
    </recommendedName>
</protein>
<sequence>MTTWVRTCHLGPVSVGLITNSQVVLDLLGEFYQITDADRLPSSWTVEAIVGPLTPQLAINPWGVGYAASPQARRIRLQANGPHHLAVTARKTIREALIDHCEQRHYIMLHASAVVDDHRVIVIVGDKGSGKTTLGLKSVLSHEMRYLSNDHLIVYSDPNDPSSPLTLTSLPTLIPLKIGTYLDLEQNLPPPWDTDGLDIDAHRNVSREKLYGSDRRVLYTFPGLGQQNPIEVDLPDNGPGPSVVVVLASYTNGSPMRAMIDDPVGALIPHVRTDWMFDRNLNQHYLPRHERDIHEYLADAQRLVRRLADRATVLEWRHSGDPSELLEPTVLKGSRS</sequence>
<evidence type="ECO:0000313" key="1">
    <source>
        <dbReference type="EMBL" id="GEM43823.1"/>
    </source>
</evidence>
<dbReference type="Gene3D" id="3.40.50.300">
    <property type="entry name" value="P-loop containing nucleotide triphosphate hydrolases"/>
    <property type="match status" value="1"/>
</dbReference>
<dbReference type="InterPro" id="IPR027417">
    <property type="entry name" value="P-loop_NTPase"/>
</dbReference>